<dbReference type="InParanoid" id="T0QKC8"/>
<dbReference type="PANTHER" id="PTHR15237:SF0">
    <property type="entry name" value="CELL CYCLE CHECKPOINT CONTROL PROTEIN"/>
    <property type="match status" value="1"/>
</dbReference>
<gene>
    <name evidence="2" type="ORF">SDRG_08437</name>
</gene>
<proteinExistence type="predicted"/>
<dbReference type="Gene3D" id="3.70.10.10">
    <property type="match status" value="1"/>
</dbReference>
<dbReference type="Pfam" id="PF04139">
    <property type="entry name" value="Rad9"/>
    <property type="match status" value="1"/>
</dbReference>
<dbReference type="GO" id="GO:0031573">
    <property type="term" value="P:mitotic intra-S DNA damage checkpoint signaling"/>
    <property type="evidence" value="ECO:0007669"/>
    <property type="project" value="TreeGrafter"/>
</dbReference>
<organism evidence="2 3">
    <name type="scientific">Saprolegnia diclina (strain VS20)</name>
    <dbReference type="NCBI Taxonomy" id="1156394"/>
    <lineage>
        <taxon>Eukaryota</taxon>
        <taxon>Sar</taxon>
        <taxon>Stramenopiles</taxon>
        <taxon>Oomycota</taxon>
        <taxon>Saprolegniomycetes</taxon>
        <taxon>Saprolegniales</taxon>
        <taxon>Saprolegniaceae</taxon>
        <taxon>Saprolegnia</taxon>
    </lineage>
</organism>
<feature type="compositionally biased region" description="Basic residues" evidence="1">
    <location>
        <begin position="314"/>
        <end position="323"/>
    </location>
</feature>
<dbReference type="GO" id="GO:0000076">
    <property type="term" value="P:DNA replication checkpoint signaling"/>
    <property type="evidence" value="ECO:0007669"/>
    <property type="project" value="TreeGrafter"/>
</dbReference>
<dbReference type="STRING" id="1156394.T0QKC8"/>
<dbReference type="PANTHER" id="PTHR15237">
    <property type="entry name" value="DNA REPAIR PROTEIN RAD9"/>
    <property type="match status" value="1"/>
</dbReference>
<dbReference type="VEuPathDB" id="FungiDB:SDRG_08437"/>
<dbReference type="GO" id="GO:0030896">
    <property type="term" value="C:checkpoint clamp complex"/>
    <property type="evidence" value="ECO:0007669"/>
    <property type="project" value="InterPro"/>
</dbReference>
<dbReference type="InterPro" id="IPR007268">
    <property type="entry name" value="Rad9/Ddc1"/>
</dbReference>
<protein>
    <submittedName>
        <fullName evidence="2">Uncharacterized protein</fullName>
    </submittedName>
</protein>
<evidence type="ECO:0000313" key="2">
    <source>
        <dbReference type="EMBL" id="EQC34235.1"/>
    </source>
</evidence>
<sequence length="323" mass="35125">MATVTLRLGQEQLKPFVSAITCVSKAGKEISLECDAETITLRALNDAHSASAEITFDSGFLDGYTPPSLAGDGRPTALVKCTTMASTWQSVFRSLKNVLSMEIELEVDDGDNGGGHDAVDASVIVFRLCCDKRITKTHRIKTTDTQTLRPIFDKASSPSRIKMRPFHLTTLLQHIHGTDEVSMTCGKDQVRFESYYTNPLDVKKHVHTETTVDTAEFIAYLFEPGEDPLNEAVVQLIFCLKEIRALLAYCDACGLAELVLYFSDGGSPILLSTESVATASYGAQIVLSTVATLHAGPTQDAGPSQEAEYEHAARAKKQKRSSA</sequence>
<dbReference type="OMA" id="RTRQHHL"/>
<dbReference type="InterPro" id="IPR046938">
    <property type="entry name" value="DNA_clamp_sf"/>
</dbReference>
<dbReference type="SUPFAM" id="SSF55979">
    <property type="entry name" value="DNA clamp"/>
    <property type="match status" value="1"/>
</dbReference>
<dbReference type="eggNOG" id="KOG2810">
    <property type="taxonomic scope" value="Eukaryota"/>
</dbReference>
<accession>T0QKC8</accession>
<dbReference type="GO" id="GO:0006281">
    <property type="term" value="P:DNA repair"/>
    <property type="evidence" value="ECO:0007669"/>
    <property type="project" value="TreeGrafter"/>
</dbReference>
<keyword evidence="3" id="KW-1185">Reference proteome</keyword>
<evidence type="ECO:0000256" key="1">
    <source>
        <dbReference type="SAM" id="MobiDB-lite"/>
    </source>
</evidence>
<dbReference type="Proteomes" id="UP000030762">
    <property type="component" value="Unassembled WGS sequence"/>
</dbReference>
<evidence type="ECO:0000313" key="3">
    <source>
        <dbReference type="Proteomes" id="UP000030762"/>
    </source>
</evidence>
<dbReference type="RefSeq" id="XP_008612547.1">
    <property type="nucleotide sequence ID" value="XM_008614325.1"/>
</dbReference>
<name>T0QKC8_SAPDV</name>
<dbReference type="GeneID" id="19949164"/>
<feature type="region of interest" description="Disordered" evidence="1">
    <location>
        <begin position="297"/>
        <end position="323"/>
    </location>
</feature>
<dbReference type="EMBL" id="JH767156">
    <property type="protein sequence ID" value="EQC34235.1"/>
    <property type="molecule type" value="Genomic_DNA"/>
</dbReference>
<dbReference type="OrthoDB" id="60092at2759"/>
<dbReference type="GO" id="GO:0071479">
    <property type="term" value="P:cellular response to ionizing radiation"/>
    <property type="evidence" value="ECO:0007669"/>
    <property type="project" value="TreeGrafter"/>
</dbReference>
<reference evidence="2 3" key="1">
    <citation type="submission" date="2012-04" db="EMBL/GenBank/DDBJ databases">
        <title>The Genome Sequence of Saprolegnia declina VS20.</title>
        <authorList>
            <consortium name="The Broad Institute Genome Sequencing Platform"/>
            <person name="Russ C."/>
            <person name="Nusbaum C."/>
            <person name="Tyler B."/>
            <person name="van West P."/>
            <person name="Dieguez-Uribeondo J."/>
            <person name="de Bruijn I."/>
            <person name="Tripathy S."/>
            <person name="Jiang R."/>
            <person name="Young S.K."/>
            <person name="Zeng Q."/>
            <person name="Gargeya S."/>
            <person name="Fitzgerald M."/>
            <person name="Haas B."/>
            <person name="Abouelleil A."/>
            <person name="Alvarado L."/>
            <person name="Arachchi H.M."/>
            <person name="Berlin A."/>
            <person name="Chapman S.B."/>
            <person name="Goldberg J."/>
            <person name="Griggs A."/>
            <person name="Gujja S."/>
            <person name="Hansen M."/>
            <person name="Howarth C."/>
            <person name="Imamovic A."/>
            <person name="Larimer J."/>
            <person name="McCowen C."/>
            <person name="Montmayeur A."/>
            <person name="Murphy C."/>
            <person name="Neiman D."/>
            <person name="Pearson M."/>
            <person name="Priest M."/>
            <person name="Roberts A."/>
            <person name="Saif S."/>
            <person name="Shea T."/>
            <person name="Sisk P."/>
            <person name="Sykes S."/>
            <person name="Wortman J."/>
            <person name="Nusbaum C."/>
            <person name="Birren B."/>
        </authorList>
    </citation>
    <scope>NUCLEOTIDE SEQUENCE [LARGE SCALE GENOMIC DNA]</scope>
    <source>
        <strain evidence="2 3">VS20</strain>
    </source>
</reference>
<dbReference type="AlphaFoldDB" id="T0QKC8"/>